<keyword evidence="3" id="KW-1003">Cell membrane</keyword>
<dbReference type="PANTHER" id="PTHR43744:SF12">
    <property type="entry name" value="ABC TRANSPORTER PERMEASE PROTEIN MG189-RELATED"/>
    <property type="match status" value="1"/>
</dbReference>
<dbReference type="PROSITE" id="PS50928">
    <property type="entry name" value="ABC_TM1"/>
    <property type="match status" value="1"/>
</dbReference>
<keyword evidence="4 7" id="KW-0812">Transmembrane</keyword>
<dbReference type="GO" id="GO:0005886">
    <property type="term" value="C:plasma membrane"/>
    <property type="evidence" value="ECO:0007669"/>
    <property type="project" value="UniProtKB-SubCell"/>
</dbReference>
<reference evidence="9 10" key="2">
    <citation type="submission" date="2020-03" db="EMBL/GenBank/DDBJ databases">
        <authorList>
            <person name="Ichikawa N."/>
            <person name="Kimura A."/>
            <person name="Kitahashi Y."/>
            <person name="Uohara A."/>
        </authorList>
    </citation>
    <scope>NUCLEOTIDE SEQUENCE [LARGE SCALE GENOMIC DNA]</scope>
    <source>
        <strain evidence="9 10">NBRC 108638</strain>
    </source>
</reference>
<dbReference type="GO" id="GO:0055085">
    <property type="term" value="P:transmembrane transport"/>
    <property type="evidence" value="ECO:0007669"/>
    <property type="project" value="InterPro"/>
</dbReference>
<feature type="transmembrane region" description="Helical" evidence="7">
    <location>
        <begin position="66"/>
        <end position="93"/>
    </location>
</feature>
<evidence type="ECO:0000313" key="9">
    <source>
        <dbReference type="EMBL" id="GFJ89592.1"/>
    </source>
</evidence>
<feature type="transmembrane region" description="Helical" evidence="7">
    <location>
        <begin position="242"/>
        <end position="261"/>
    </location>
</feature>
<dbReference type="PANTHER" id="PTHR43744">
    <property type="entry name" value="ABC TRANSPORTER PERMEASE PROTEIN MG189-RELATED-RELATED"/>
    <property type="match status" value="1"/>
</dbReference>
<proteinExistence type="inferred from homology"/>
<evidence type="ECO:0000256" key="6">
    <source>
        <dbReference type="ARBA" id="ARBA00023136"/>
    </source>
</evidence>
<comment type="similarity">
    <text evidence="7">Belongs to the binding-protein-dependent transport system permease family.</text>
</comment>
<evidence type="ECO:0000256" key="5">
    <source>
        <dbReference type="ARBA" id="ARBA00022989"/>
    </source>
</evidence>
<dbReference type="RefSeq" id="WP_173077164.1">
    <property type="nucleotide sequence ID" value="NZ_BAABJB010000007.1"/>
</dbReference>
<evidence type="ECO:0000256" key="3">
    <source>
        <dbReference type="ARBA" id="ARBA00022475"/>
    </source>
</evidence>
<dbReference type="InterPro" id="IPR000515">
    <property type="entry name" value="MetI-like"/>
</dbReference>
<reference evidence="9 10" key="1">
    <citation type="submission" date="2020-03" db="EMBL/GenBank/DDBJ databases">
        <title>Whole genome shotgun sequence of Phytohabitans rumicis NBRC 108638.</title>
        <authorList>
            <person name="Komaki H."/>
            <person name="Tamura T."/>
        </authorList>
    </citation>
    <scope>NUCLEOTIDE SEQUENCE [LARGE SCALE GENOMIC DNA]</scope>
    <source>
        <strain evidence="9 10">NBRC 108638</strain>
    </source>
</reference>
<feature type="transmembrane region" description="Helical" evidence="7">
    <location>
        <begin position="9"/>
        <end position="28"/>
    </location>
</feature>
<keyword evidence="2 7" id="KW-0813">Transport</keyword>
<dbReference type="Pfam" id="PF00528">
    <property type="entry name" value="BPD_transp_1"/>
    <property type="match status" value="1"/>
</dbReference>
<evidence type="ECO:0000256" key="7">
    <source>
        <dbReference type="RuleBase" id="RU363032"/>
    </source>
</evidence>
<dbReference type="SUPFAM" id="SSF161098">
    <property type="entry name" value="MetI-like"/>
    <property type="match status" value="1"/>
</dbReference>
<evidence type="ECO:0000256" key="4">
    <source>
        <dbReference type="ARBA" id="ARBA00022692"/>
    </source>
</evidence>
<name>A0A6V8KWY3_9ACTN</name>
<dbReference type="AlphaFoldDB" id="A0A6V8KWY3"/>
<keyword evidence="5 7" id="KW-1133">Transmembrane helix</keyword>
<organism evidence="9 10">
    <name type="scientific">Phytohabitans rumicis</name>
    <dbReference type="NCBI Taxonomy" id="1076125"/>
    <lineage>
        <taxon>Bacteria</taxon>
        <taxon>Bacillati</taxon>
        <taxon>Actinomycetota</taxon>
        <taxon>Actinomycetes</taxon>
        <taxon>Micromonosporales</taxon>
        <taxon>Micromonosporaceae</taxon>
    </lineage>
</organism>
<feature type="transmembrane region" description="Helical" evidence="7">
    <location>
        <begin position="105"/>
        <end position="128"/>
    </location>
</feature>
<keyword evidence="10" id="KW-1185">Reference proteome</keyword>
<comment type="caution">
    <text evidence="9">The sequence shown here is derived from an EMBL/GenBank/DDBJ whole genome shotgun (WGS) entry which is preliminary data.</text>
</comment>
<feature type="transmembrane region" description="Helical" evidence="7">
    <location>
        <begin position="182"/>
        <end position="206"/>
    </location>
</feature>
<feature type="domain" description="ABC transmembrane type-1" evidence="8">
    <location>
        <begin position="70"/>
        <end position="260"/>
    </location>
</feature>
<evidence type="ECO:0000313" key="10">
    <source>
        <dbReference type="Proteomes" id="UP000482960"/>
    </source>
</evidence>
<dbReference type="InterPro" id="IPR035906">
    <property type="entry name" value="MetI-like_sf"/>
</dbReference>
<comment type="subcellular location">
    <subcellularLocation>
        <location evidence="1 7">Cell membrane</location>
        <topology evidence="1 7">Multi-pass membrane protein</topology>
    </subcellularLocation>
</comment>
<accession>A0A6V8KWY3</accession>
<dbReference type="Proteomes" id="UP000482960">
    <property type="component" value="Unassembled WGS sequence"/>
</dbReference>
<evidence type="ECO:0000256" key="1">
    <source>
        <dbReference type="ARBA" id="ARBA00004651"/>
    </source>
</evidence>
<sequence length="275" mass="30170">MSPKKARGLLLHGVLIAGTILALFPFYWMVVMATNSTADIYRFPPKLTFGSQLITNLRNVLDSIDFFGSMLNTLLVAGTTTLLVLFFDSLAAFAFAKYDFPGRRALFAVLIGTFFLPVGLAVIPQFVIMVELGWVGSLRALIIPAAANAFGIFFLRQYIQNAIPDSVLDAARLDGAGFFRQFVSVVLPIIRPGLAFLGIYTFIAAWNDFIWPLVVLVNPDQVTLQVALQQLNGVHGTDYSRIMAGALLSVLPLIVMFLIFARNFVSDLAKGAVRE</sequence>
<feature type="transmembrane region" description="Helical" evidence="7">
    <location>
        <begin position="134"/>
        <end position="155"/>
    </location>
</feature>
<dbReference type="CDD" id="cd06261">
    <property type="entry name" value="TM_PBP2"/>
    <property type="match status" value="1"/>
</dbReference>
<evidence type="ECO:0000259" key="8">
    <source>
        <dbReference type="PROSITE" id="PS50928"/>
    </source>
</evidence>
<keyword evidence="6 7" id="KW-0472">Membrane</keyword>
<dbReference type="Gene3D" id="1.10.3720.10">
    <property type="entry name" value="MetI-like"/>
    <property type="match status" value="1"/>
</dbReference>
<gene>
    <name evidence="9" type="ORF">Prum_032340</name>
</gene>
<dbReference type="EMBL" id="BLPG01000001">
    <property type="protein sequence ID" value="GFJ89592.1"/>
    <property type="molecule type" value="Genomic_DNA"/>
</dbReference>
<evidence type="ECO:0000256" key="2">
    <source>
        <dbReference type="ARBA" id="ARBA00022448"/>
    </source>
</evidence>
<protein>
    <submittedName>
        <fullName evidence="9">Sugar ABC transporter permease</fullName>
    </submittedName>
</protein>